<feature type="compositionally biased region" description="Low complexity" evidence="1">
    <location>
        <begin position="266"/>
        <end position="293"/>
    </location>
</feature>
<protein>
    <submittedName>
        <fullName evidence="3">90 kDa surface protein, putative</fullName>
    </submittedName>
</protein>
<accession>K2MG81</accession>
<reference evidence="3 5" key="1">
    <citation type="journal article" date="2012" name="BMC Genomics">
        <title>Comparative genomic analysis of human infective Trypanosoma cruzi lineages with the bat-restricted subspecies T. cruzi marinkellei.</title>
        <authorList>
            <person name="Franzen O."/>
            <person name="Talavera-Lopez C."/>
            <person name="Ochaya S."/>
            <person name="Butler C.E."/>
            <person name="Messenger L.A."/>
            <person name="Lewis M.D."/>
            <person name="Llewellyn M.S."/>
            <person name="Marinkelle C.J."/>
            <person name="Tyler K.M."/>
            <person name="Miles M.A."/>
            <person name="Andersson B."/>
        </authorList>
    </citation>
    <scope>NUCLEOTIDE SEQUENCE [LARGE SCALE GENOMIC DNA]</scope>
    <source>
        <strain evidence="3 5">B7</strain>
    </source>
</reference>
<evidence type="ECO:0000313" key="4">
    <source>
        <dbReference type="EMBL" id="EKF26330.1"/>
    </source>
</evidence>
<keyword evidence="5" id="KW-1185">Reference proteome</keyword>
<keyword evidence="2" id="KW-0732">Signal</keyword>
<comment type="caution">
    <text evidence="3">The sequence shown here is derived from an EMBL/GenBank/DDBJ whole genome shotgun (WGS) entry which is preliminary data.</text>
</comment>
<dbReference type="OrthoDB" id="254679at2759"/>
<dbReference type="AlphaFoldDB" id="K2MG81"/>
<feature type="chain" id="PRO_5007677396" evidence="2">
    <location>
        <begin position="25"/>
        <end position="337"/>
    </location>
</feature>
<proteinExistence type="predicted"/>
<name>K2MG81_TRYCR</name>
<evidence type="ECO:0000256" key="2">
    <source>
        <dbReference type="SAM" id="SignalP"/>
    </source>
</evidence>
<dbReference type="Proteomes" id="UP000007350">
    <property type="component" value="Unassembled WGS sequence"/>
</dbReference>
<feature type="region of interest" description="Disordered" evidence="1">
    <location>
        <begin position="120"/>
        <end position="304"/>
    </location>
</feature>
<feature type="signal peptide" evidence="2">
    <location>
        <begin position="1"/>
        <end position="24"/>
    </location>
</feature>
<evidence type="ECO:0000313" key="5">
    <source>
        <dbReference type="Proteomes" id="UP000007350"/>
    </source>
</evidence>
<sequence length="337" mass="34100">MVMCRVLRVLLALALLCCCSCVSATEEGQDVVPVDAECAGKDKLGRWRLSGKSSWYNCTNLSSGAGKMICDMGVGTCVTENAEGRNKEGGAKGGVFTINVSTHPSSTLEMWWERNVEPKRADGGITPATPSAAGPSVPQEEAATRDTAPTLKSASPPAGDEGSAGASSPLETPDGAGVSSPAGTADRTDSSSPAAVRAPDPAPSGELPDATRSASSASSAPELLPDTKPTEGGNHSSHDSPVEQQEETSAAPATHLSQTGEGGSAAEGTEGDAAATTNDTASMEGNTTAASMPAPLPSPSTTKALENHVGDDACFHDTRVHIRLLLVLAALTYGTLG</sequence>
<gene>
    <name evidence="4" type="ORF">MOQ_009981</name>
    <name evidence="3" type="ORF">MOQ_010207</name>
</gene>
<dbReference type="EMBL" id="AHKC01021127">
    <property type="protein sequence ID" value="EKF26330.1"/>
    <property type="molecule type" value="Genomic_DNA"/>
</dbReference>
<evidence type="ECO:0000256" key="1">
    <source>
        <dbReference type="SAM" id="MobiDB-lite"/>
    </source>
</evidence>
<organism evidence="3 5">
    <name type="scientific">Trypanosoma cruzi marinkellei</name>
    <dbReference type="NCBI Taxonomy" id="85056"/>
    <lineage>
        <taxon>Eukaryota</taxon>
        <taxon>Discoba</taxon>
        <taxon>Euglenozoa</taxon>
        <taxon>Kinetoplastea</taxon>
        <taxon>Metakinetoplastina</taxon>
        <taxon>Trypanosomatida</taxon>
        <taxon>Trypanosomatidae</taxon>
        <taxon>Trypanosoma</taxon>
        <taxon>Schizotrypanum</taxon>
    </lineage>
</organism>
<dbReference type="EMBL" id="AHKC01022115">
    <property type="protein sequence ID" value="EKF26115.1"/>
    <property type="molecule type" value="Genomic_DNA"/>
</dbReference>
<evidence type="ECO:0000313" key="3">
    <source>
        <dbReference type="EMBL" id="EKF26115.1"/>
    </source>
</evidence>